<dbReference type="AlphaFoldDB" id="A0AAN7XFI4"/>
<feature type="compositionally biased region" description="Polar residues" evidence="2">
    <location>
        <begin position="136"/>
        <end position="146"/>
    </location>
</feature>
<organism evidence="4 5">
    <name type="scientific">Eleginops maclovinus</name>
    <name type="common">Patagonian blennie</name>
    <name type="synonym">Eleginus maclovinus</name>
    <dbReference type="NCBI Taxonomy" id="56733"/>
    <lineage>
        <taxon>Eukaryota</taxon>
        <taxon>Metazoa</taxon>
        <taxon>Chordata</taxon>
        <taxon>Craniata</taxon>
        <taxon>Vertebrata</taxon>
        <taxon>Euteleostomi</taxon>
        <taxon>Actinopterygii</taxon>
        <taxon>Neopterygii</taxon>
        <taxon>Teleostei</taxon>
        <taxon>Neoteleostei</taxon>
        <taxon>Acanthomorphata</taxon>
        <taxon>Eupercaria</taxon>
        <taxon>Perciformes</taxon>
        <taxon>Notothenioidei</taxon>
        <taxon>Eleginopidae</taxon>
        <taxon>Eleginops</taxon>
    </lineage>
</organism>
<evidence type="ECO:0000313" key="5">
    <source>
        <dbReference type="Proteomes" id="UP001346869"/>
    </source>
</evidence>
<proteinExistence type="predicted"/>
<dbReference type="EMBL" id="JAUZQC010000011">
    <property type="protein sequence ID" value="KAK5863371.1"/>
    <property type="molecule type" value="Genomic_DNA"/>
</dbReference>
<dbReference type="PANTHER" id="PTHR16515:SF37">
    <property type="entry name" value="PR DOMAIN ZINC FINGER PROTEIN 2"/>
    <property type="match status" value="1"/>
</dbReference>
<dbReference type="Pfam" id="PF00096">
    <property type="entry name" value="zf-C2H2"/>
    <property type="match status" value="1"/>
</dbReference>
<dbReference type="Gene3D" id="3.30.160.60">
    <property type="entry name" value="Classic Zinc Finger"/>
    <property type="match status" value="1"/>
</dbReference>
<feature type="region of interest" description="Disordered" evidence="2">
    <location>
        <begin position="1040"/>
        <end position="1064"/>
    </location>
</feature>
<evidence type="ECO:0000313" key="4">
    <source>
        <dbReference type="EMBL" id="KAK5863371.1"/>
    </source>
</evidence>
<feature type="domain" description="C2H2-type" evidence="3">
    <location>
        <begin position="577"/>
        <end position="604"/>
    </location>
</feature>
<feature type="region of interest" description="Disordered" evidence="2">
    <location>
        <begin position="104"/>
        <end position="181"/>
    </location>
</feature>
<feature type="region of interest" description="Disordered" evidence="2">
    <location>
        <begin position="808"/>
        <end position="892"/>
    </location>
</feature>
<dbReference type="GO" id="GO:0010468">
    <property type="term" value="P:regulation of gene expression"/>
    <property type="evidence" value="ECO:0007669"/>
    <property type="project" value="TreeGrafter"/>
</dbReference>
<evidence type="ECO:0000259" key="3">
    <source>
        <dbReference type="PROSITE" id="PS50157"/>
    </source>
</evidence>
<feature type="domain" description="C2H2-type" evidence="3">
    <location>
        <begin position="779"/>
        <end position="808"/>
    </location>
</feature>
<dbReference type="FunFam" id="3.30.160.60:FF:003271">
    <property type="entry name" value="PR domain-containing 2, with ZNF domain a"/>
    <property type="match status" value="1"/>
</dbReference>
<comment type="caution">
    <text evidence="4">The sequence shown here is derived from an EMBL/GenBank/DDBJ whole genome shotgun (WGS) entry which is preliminary data.</text>
</comment>
<feature type="domain" description="C2H2-type" evidence="3">
    <location>
        <begin position="634"/>
        <end position="662"/>
    </location>
</feature>
<feature type="compositionally biased region" description="Basic and acidic residues" evidence="2">
    <location>
        <begin position="694"/>
        <end position="704"/>
    </location>
</feature>
<feature type="domain" description="C2H2-type" evidence="3">
    <location>
        <begin position="605"/>
        <end position="633"/>
    </location>
</feature>
<name>A0AAN7XFI4_ELEMC</name>
<feature type="region of interest" description="Disordered" evidence="2">
    <location>
        <begin position="502"/>
        <end position="569"/>
    </location>
</feature>
<feature type="compositionally biased region" description="Polar residues" evidence="2">
    <location>
        <begin position="959"/>
        <end position="972"/>
    </location>
</feature>
<feature type="compositionally biased region" description="Polar residues" evidence="2">
    <location>
        <begin position="881"/>
        <end position="891"/>
    </location>
</feature>
<dbReference type="InterPro" id="IPR013087">
    <property type="entry name" value="Znf_C2H2_type"/>
</dbReference>
<feature type="compositionally biased region" description="Polar residues" evidence="2">
    <location>
        <begin position="824"/>
        <end position="854"/>
    </location>
</feature>
<keyword evidence="1" id="KW-0862">Zinc</keyword>
<keyword evidence="1" id="KW-0479">Metal-binding</keyword>
<reference evidence="4 5" key="1">
    <citation type="journal article" date="2023" name="Genes (Basel)">
        <title>Chromosome-Level Genome Assembly and Circadian Gene Repertoire of the Patagonia Blennie Eleginops maclovinus-The Closest Ancestral Proxy of Antarctic Cryonotothenioids.</title>
        <authorList>
            <person name="Cheng C.C."/>
            <person name="Rivera-Colon A.G."/>
            <person name="Minhas B.F."/>
            <person name="Wilson L."/>
            <person name="Rayamajhi N."/>
            <person name="Vargas-Chacoff L."/>
            <person name="Catchen J.M."/>
        </authorList>
    </citation>
    <scope>NUCLEOTIDE SEQUENCE [LARGE SCALE GENOMIC DNA]</scope>
    <source>
        <strain evidence="4">JMC-PN-2008</strain>
    </source>
</reference>
<accession>A0AAN7XFI4</accession>
<feature type="compositionally biased region" description="Basic and acidic residues" evidence="2">
    <location>
        <begin position="944"/>
        <end position="958"/>
    </location>
</feature>
<dbReference type="PROSITE" id="PS00028">
    <property type="entry name" value="ZINC_FINGER_C2H2_1"/>
    <property type="match status" value="3"/>
</dbReference>
<protein>
    <recommendedName>
        <fullName evidence="3">C2H2-type domain-containing protein</fullName>
    </recommendedName>
</protein>
<feature type="region of interest" description="Disordered" evidence="2">
    <location>
        <begin position="673"/>
        <end position="706"/>
    </location>
</feature>
<dbReference type="GO" id="GO:0005634">
    <property type="term" value="C:nucleus"/>
    <property type="evidence" value="ECO:0007669"/>
    <property type="project" value="TreeGrafter"/>
</dbReference>
<feature type="compositionally biased region" description="Basic residues" evidence="2">
    <location>
        <begin position="861"/>
        <end position="874"/>
    </location>
</feature>
<feature type="region of interest" description="Disordered" evidence="2">
    <location>
        <begin position="928"/>
        <end position="973"/>
    </location>
</feature>
<keyword evidence="5" id="KW-1185">Reference proteome</keyword>
<reference evidence="4 5" key="2">
    <citation type="journal article" date="2023" name="Mol. Biol. Evol.">
        <title>Genomics of Secondarily Temperate Adaptation in the Only Non-Antarctic Icefish.</title>
        <authorList>
            <person name="Rivera-Colon A.G."/>
            <person name="Rayamajhi N."/>
            <person name="Minhas B.F."/>
            <person name="Madrigal G."/>
            <person name="Bilyk K.T."/>
            <person name="Yoon V."/>
            <person name="Hune M."/>
            <person name="Gregory S."/>
            <person name="Cheng C.H.C."/>
            <person name="Catchen J.M."/>
        </authorList>
    </citation>
    <scope>NUCLEOTIDE SEQUENCE [LARGE SCALE GENOMIC DNA]</scope>
    <source>
        <strain evidence="4">JMC-PN-2008</strain>
    </source>
</reference>
<feature type="compositionally biased region" description="Polar residues" evidence="2">
    <location>
        <begin position="159"/>
        <end position="181"/>
    </location>
</feature>
<feature type="compositionally biased region" description="Polar residues" evidence="2">
    <location>
        <begin position="675"/>
        <end position="688"/>
    </location>
</feature>
<dbReference type="InterPro" id="IPR050331">
    <property type="entry name" value="Zinc_finger"/>
</dbReference>
<gene>
    <name evidence="4" type="ORF">PBY51_000406</name>
</gene>
<sequence length="1064" mass="114896">MSGQPLARRRTATPPLLPQIKTELESDMGVSASSSSLVCSLIENLFPQNTEGTGVQKERTVFLSPKLKQLLEKQDGLTPTLALIADSQKPSSPVALSVLPAGTGRFKRRTGSPPPSSPHHSLPEETAESGDCEAVSTGQVETTHSSPVKDDTPPPLDETVSSTESWPPPTGGNSCNQQPLDLSNTVKSGEDVASVDAALDLSFQKTNLGELTLNVVSHAVLTEGKSNESMVGMTLMDTVEQNISLMNPETSLLTDFTILTGPDMMTPMQSMAEGLLYGLALPSNSLTPSPSLTPLSLQPASPCTIAFASHASHTGLTTSPSLITVLAPSHISNPSNQPIQVLAPDISRESLVICTENALNFSECDLTTAFATTNSANPVTLSQPLDPTLNLPGHMFLSDQITLSPPLLESAPMSEGQFTPAVTLSDSLINSYSITSNTVLIECTIALEAPGGAVPAAVTLQENTAEPPAQMAVDHLEQEQIASVPNPPSEDPAILLSSITESVTLSTSSSEAPPPVGEPGPDPELVVNAEPPTVKEEEEAAVSAPELPSQTSPSSAEEEDASTTPSDAHQQTFTKNFICNVCDKLFHSMKELGHHVGHHADDWPYKCEFCVLLFSKPSALLDHRSSLHGVGKTYVCSVCTKEFVYLCNLKQHQEELHPGQQCTYTEDEKGKLRPQNYNNLTKANTESSAPDAAEETKSVVKKEEGEVDEAAEELFTTIKILASDGAKLKGPDVRLGINQHYPSYKPPPFPYHNRSTTGSLASATNFTTHNIPQTFSTAIRCTKCGKSFDNMPELHKHILTCANASDKRRYTPKRNPIPLRHFAKTQNGVLSTTNSTNGLNASNRPSQSNRSKPNQEPAVRVKFKVLSKRKKKMVQRVMPQRNKSIASSNKMSRAHVDEQQEIFVCPHCSREFTMRRSRTKHMAVCPKKPKEVKKRKEGGISVTKENDGHLHRGAEETKQSSPLHKTRLQTSGPAKRPAILPVQTVLSNKRSKIIIKEPPNQETPTLSELPTVRTFNPSMRQYSRMQHSAKGIPIKITIVKPQQAAPPSPAGPEDSSSSEQSPAV</sequence>
<dbReference type="PANTHER" id="PTHR16515">
    <property type="entry name" value="PR DOMAIN ZINC FINGER PROTEIN"/>
    <property type="match status" value="1"/>
</dbReference>
<dbReference type="SMART" id="SM00355">
    <property type="entry name" value="ZnF_C2H2"/>
    <property type="match status" value="5"/>
</dbReference>
<feature type="compositionally biased region" description="Polar residues" evidence="2">
    <location>
        <begin position="1054"/>
        <end position="1064"/>
    </location>
</feature>
<feature type="compositionally biased region" description="Low complexity" evidence="2">
    <location>
        <begin position="502"/>
        <end position="511"/>
    </location>
</feature>
<evidence type="ECO:0000256" key="1">
    <source>
        <dbReference type="PROSITE-ProRule" id="PRU00042"/>
    </source>
</evidence>
<keyword evidence="1" id="KW-0863">Zinc-finger</keyword>
<dbReference type="InterPro" id="IPR036236">
    <property type="entry name" value="Znf_C2H2_sf"/>
</dbReference>
<dbReference type="SUPFAM" id="SSF57667">
    <property type="entry name" value="beta-beta-alpha zinc fingers"/>
    <property type="match status" value="2"/>
</dbReference>
<dbReference type="PROSITE" id="PS50157">
    <property type="entry name" value="ZINC_FINGER_C2H2_2"/>
    <property type="match status" value="4"/>
</dbReference>
<feature type="compositionally biased region" description="Pro residues" evidence="2">
    <location>
        <begin position="512"/>
        <end position="522"/>
    </location>
</feature>
<evidence type="ECO:0000256" key="2">
    <source>
        <dbReference type="SAM" id="MobiDB-lite"/>
    </source>
</evidence>
<dbReference type="GO" id="GO:0008270">
    <property type="term" value="F:zinc ion binding"/>
    <property type="evidence" value="ECO:0007669"/>
    <property type="project" value="UniProtKB-KW"/>
</dbReference>
<dbReference type="Proteomes" id="UP001346869">
    <property type="component" value="Unassembled WGS sequence"/>
</dbReference>